<feature type="transmembrane region" description="Helical" evidence="8">
    <location>
        <begin position="121"/>
        <end position="144"/>
    </location>
</feature>
<comment type="similarity">
    <text evidence="2">Belongs to the peptidase A22B family.</text>
</comment>
<dbReference type="RefSeq" id="XP_002682756.1">
    <property type="nucleotide sequence ID" value="XM_002682710.1"/>
</dbReference>
<dbReference type="VEuPathDB" id="AmoebaDB:NAEGRDRAFT_77985"/>
<feature type="transmembrane region" description="Helical" evidence="8">
    <location>
        <begin position="6"/>
        <end position="29"/>
    </location>
</feature>
<dbReference type="InterPro" id="IPR007369">
    <property type="entry name" value="Peptidase_A22B_SPP"/>
</dbReference>
<feature type="transmembrane region" description="Helical" evidence="8">
    <location>
        <begin position="41"/>
        <end position="62"/>
    </location>
</feature>
<dbReference type="FunCoup" id="D2UZX7">
    <property type="interactions" value="148"/>
</dbReference>
<evidence type="ECO:0000256" key="2">
    <source>
        <dbReference type="ARBA" id="ARBA00006859"/>
    </source>
</evidence>
<evidence type="ECO:0000256" key="5">
    <source>
        <dbReference type="ARBA" id="ARBA00022824"/>
    </source>
</evidence>
<dbReference type="Proteomes" id="UP000006671">
    <property type="component" value="Unassembled WGS sequence"/>
</dbReference>
<dbReference type="GO" id="GO:0098554">
    <property type="term" value="C:cytoplasmic side of endoplasmic reticulum membrane"/>
    <property type="evidence" value="ECO:0007669"/>
    <property type="project" value="TreeGrafter"/>
</dbReference>
<dbReference type="EMBL" id="GG738846">
    <property type="protein sequence ID" value="EFC50012.1"/>
    <property type="molecule type" value="Genomic_DNA"/>
</dbReference>
<dbReference type="InParanoid" id="D2UZX7"/>
<dbReference type="AlphaFoldDB" id="D2UZX7"/>
<dbReference type="InterPro" id="IPR006639">
    <property type="entry name" value="Preselin/SPP"/>
</dbReference>
<keyword evidence="5" id="KW-0256">Endoplasmic reticulum</keyword>
<protein>
    <submittedName>
        <fullName evidence="9">Peptidase A22B family protein</fullName>
    </submittedName>
</protein>
<feature type="transmembrane region" description="Helical" evidence="8">
    <location>
        <begin position="219"/>
        <end position="243"/>
    </location>
</feature>
<feature type="transmembrane region" description="Helical" evidence="8">
    <location>
        <begin position="283"/>
        <end position="301"/>
    </location>
</feature>
<feature type="transmembrane region" description="Helical" evidence="8">
    <location>
        <begin position="255"/>
        <end position="277"/>
    </location>
</feature>
<evidence type="ECO:0000256" key="8">
    <source>
        <dbReference type="SAM" id="Phobius"/>
    </source>
</evidence>
<keyword evidence="7 8" id="KW-0472">Membrane</keyword>
<dbReference type="SMART" id="SM00730">
    <property type="entry name" value="PSN"/>
    <property type="match status" value="1"/>
</dbReference>
<dbReference type="GO" id="GO:0006465">
    <property type="term" value="P:signal peptide processing"/>
    <property type="evidence" value="ECO:0007669"/>
    <property type="project" value="TreeGrafter"/>
</dbReference>
<dbReference type="GO" id="GO:0098553">
    <property type="term" value="C:lumenal side of endoplasmic reticulum membrane"/>
    <property type="evidence" value="ECO:0007669"/>
    <property type="project" value="TreeGrafter"/>
</dbReference>
<feature type="transmembrane region" description="Helical" evidence="8">
    <location>
        <begin position="177"/>
        <end position="199"/>
    </location>
</feature>
<feature type="transmembrane region" description="Helical" evidence="8">
    <location>
        <begin position="74"/>
        <end position="94"/>
    </location>
</feature>
<evidence type="ECO:0000313" key="9">
    <source>
        <dbReference type="EMBL" id="EFC50012.1"/>
    </source>
</evidence>
<organism evidence="10">
    <name type="scientific">Naegleria gruberi</name>
    <name type="common">Amoeba</name>
    <dbReference type="NCBI Taxonomy" id="5762"/>
    <lineage>
        <taxon>Eukaryota</taxon>
        <taxon>Discoba</taxon>
        <taxon>Heterolobosea</taxon>
        <taxon>Tetramitia</taxon>
        <taxon>Eutetramitia</taxon>
        <taxon>Vahlkampfiidae</taxon>
        <taxon>Naegleria</taxon>
    </lineage>
</organism>
<sequence length="341" mass="38071">MESDLFVSYIALLTHAVIPIIVGSFQSLVPSQTESLEVKDAAMFPVIGSCVLFSLYLCFKFLSDVWVNFVMSAYFTFLGIGAIATALHPVLSAIMPHHMTEKSKEGAEKYRYKITIPVVNWNFEFSLVDIIGGVIGSIVGIFYIITKHWIANNLFGECFSMVSIQLIQLGSYKIGSVLLIGLFFYDIFWVFGTDVMVTVAKKFDAPIKVVWPKGAGFSLLGLGDIVIPGIFVALMLRFDYYLYKKYKTGVFAKTYFIITFISYVIGLVLTIAVLHIFRAGQPALLYIVPCVLGGSFLTAVFKGQVSELLGYHDDKLLELEYPELAEKKKQEQAAAKEEKQE</sequence>
<name>D2UZX7_NAEGR</name>
<evidence type="ECO:0000256" key="7">
    <source>
        <dbReference type="ARBA" id="ARBA00023136"/>
    </source>
</evidence>
<proteinExistence type="inferred from homology"/>
<dbReference type="PANTHER" id="PTHR12174">
    <property type="entry name" value="SIGNAL PEPTIDE PEPTIDASE"/>
    <property type="match status" value="1"/>
</dbReference>
<keyword evidence="4" id="KW-0378">Hydrolase</keyword>
<dbReference type="PANTHER" id="PTHR12174:SF23">
    <property type="entry name" value="MINOR HISTOCOMPATIBILITY ANTIGEN H13"/>
    <property type="match status" value="1"/>
</dbReference>
<keyword evidence="6 8" id="KW-1133">Transmembrane helix</keyword>
<keyword evidence="3 8" id="KW-0812">Transmembrane</keyword>
<evidence type="ECO:0000256" key="4">
    <source>
        <dbReference type="ARBA" id="ARBA00022801"/>
    </source>
</evidence>
<dbReference type="OrthoDB" id="29661at2759"/>
<keyword evidence="10" id="KW-1185">Reference proteome</keyword>
<dbReference type="GO" id="GO:0042500">
    <property type="term" value="F:aspartic endopeptidase activity, intramembrane cleaving"/>
    <property type="evidence" value="ECO:0007669"/>
    <property type="project" value="InterPro"/>
</dbReference>
<dbReference type="GO" id="GO:0033619">
    <property type="term" value="P:membrane protein proteolysis"/>
    <property type="evidence" value="ECO:0007669"/>
    <property type="project" value="TreeGrafter"/>
</dbReference>
<dbReference type="eggNOG" id="KOG2443">
    <property type="taxonomic scope" value="Eukaryota"/>
</dbReference>
<reference evidence="9 10" key="1">
    <citation type="journal article" date="2010" name="Cell">
        <title>The genome of Naegleria gruberi illuminates early eukaryotic versatility.</title>
        <authorList>
            <person name="Fritz-Laylin L.K."/>
            <person name="Prochnik S.E."/>
            <person name="Ginger M.L."/>
            <person name="Dacks J.B."/>
            <person name="Carpenter M.L."/>
            <person name="Field M.C."/>
            <person name="Kuo A."/>
            <person name="Paredez A."/>
            <person name="Chapman J."/>
            <person name="Pham J."/>
            <person name="Shu S."/>
            <person name="Neupane R."/>
            <person name="Cipriano M."/>
            <person name="Mancuso J."/>
            <person name="Tu H."/>
            <person name="Salamov A."/>
            <person name="Lindquist E."/>
            <person name="Shapiro H."/>
            <person name="Lucas S."/>
            <person name="Grigoriev I.V."/>
            <person name="Cande W.Z."/>
            <person name="Fulton C."/>
            <person name="Rokhsar D.S."/>
            <person name="Dawson S.C."/>
        </authorList>
    </citation>
    <scope>NUCLEOTIDE SEQUENCE [LARGE SCALE GENOMIC DNA]</scope>
    <source>
        <strain evidence="9 10">NEG-M</strain>
    </source>
</reference>
<dbReference type="Pfam" id="PF04258">
    <property type="entry name" value="Peptidase_A22B"/>
    <property type="match status" value="1"/>
</dbReference>
<evidence type="ECO:0000256" key="3">
    <source>
        <dbReference type="ARBA" id="ARBA00022692"/>
    </source>
</evidence>
<evidence type="ECO:0000313" key="10">
    <source>
        <dbReference type="Proteomes" id="UP000006671"/>
    </source>
</evidence>
<evidence type="ECO:0000256" key="1">
    <source>
        <dbReference type="ARBA" id="ARBA00004477"/>
    </source>
</evidence>
<dbReference type="KEGG" id="ngr:NAEGRDRAFT_77985"/>
<gene>
    <name evidence="9" type="ORF">NAEGRDRAFT_77985</name>
</gene>
<dbReference type="GeneID" id="8858924"/>
<dbReference type="STRING" id="5762.D2UZX7"/>
<accession>D2UZX7</accession>
<evidence type="ECO:0000256" key="6">
    <source>
        <dbReference type="ARBA" id="ARBA00022989"/>
    </source>
</evidence>
<comment type="subcellular location">
    <subcellularLocation>
        <location evidence="1">Endoplasmic reticulum membrane</location>
        <topology evidence="1">Multi-pass membrane protein</topology>
    </subcellularLocation>
</comment>